<dbReference type="eggNOG" id="COG1765">
    <property type="taxonomic scope" value="Bacteria"/>
</dbReference>
<dbReference type="SUPFAM" id="SSF82784">
    <property type="entry name" value="OsmC-like"/>
    <property type="match status" value="1"/>
</dbReference>
<dbReference type="PANTHER" id="PTHR34352:SF1">
    <property type="entry name" value="PROTEIN YHFA"/>
    <property type="match status" value="1"/>
</dbReference>
<evidence type="ECO:0000313" key="2">
    <source>
        <dbReference type="EMBL" id="AMW06897.1"/>
    </source>
</evidence>
<dbReference type="InterPro" id="IPR003718">
    <property type="entry name" value="OsmC/Ohr_fam"/>
</dbReference>
<evidence type="ECO:0008006" key="4">
    <source>
        <dbReference type="Google" id="ProtNLM"/>
    </source>
</evidence>
<feature type="region of interest" description="Disordered" evidence="1">
    <location>
        <begin position="20"/>
        <end position="39"/>
    </location>
</feature>
<organism evidence="2 3">
    <name type="scientific">Gemmatimonas phototrophica</name>
    <dbReference type="NCBI Taxonomy" id="1379270"/>
    <lineage>
        <taxon>Bacteria</taxon>
        <taxon>Pseudomonadati</taxon>
        <taxon>Gemmatimonadota</taxon>
        <taxon>Gemmatimonadia</taxon>
        <taxon>Gemmatimonadales</taxon>
        <taxon>Gemmatimonadaceae</taxon>
        <taxon>Gemmatimonas</taxon>
    </lineage>
</organism>
<dbReference type="STRING" id="1379270.GEMMAAP_14830"/>
<dbReference type="Gene3D" id="3.30.300.20">
    <property type="match status" value="1"/>
</dbReference>
<reference evidence="2 3" key="1">
    <citation type="journal article" date="2014" name="Proc. Natl. Acad. Sci. U.S.A.">
        <title>Functional type 2 photosynthetic reaction centers found in the rare bacterial phylum Gemmatimonadetes.</title>
        <authorList>
            <person name="Zeng Y."/>
            <person name="Feng F."/>
            <person name="Medova H."/>
            <person name="Dean J."/>
            <person name="Koblizek M."/>
        </authorList>
    </citation>
    <scope>NUCLEOTIDE SEQUENCE [LARGE SCALE GENOMIC DNA]</scope>
    <source>
        <strain evidence="2 3">AP64</strain>
    </source>
</reference>
<accession>A0A143BP83</accession>
<dbReference type="Pfam" id="PF02566">
    <property type="entry name" value="OsmC"/>
    <property type="match status" value="1"/>
</dbReference>
<dbReference type="PANTHER" id="PTHR34352">
    <property type="entry name" value="PROTEIN YHFA"/>
    <property type="match status" value="1"/>
</dbReference>
<dbReference type="EMBL" id="CP011454">
    <property type="protein sequence ID" value="AMW06897.1"/>
    <property type="molecule type" value="Genomic_DNA"/>
</dbReference>
<reference evidence="2 3" key="2">
    <citation type="journal article" date="2016" name="Environ. Microbiol. Rep.">
        <title>Metagenomic evidence for the presence of phototrophic Gemmatimonadetes bacteria in diverse environments.</title>
        <authorList>
            <person name="Zeng Y."/>
            <person name="Baumbach J."/>
            <person name="Barbosa E.G."/>
            <person name="Azevedo V."/>
            <person name="Zhang C."/>
            <person name="Koblizek M."/>
        </authorList>
    </citation>
    <scope>NUCLEOTIDE SEQUENCE [LARGE SCALE GENOMIC DNA]</scope>
    <source>
        <strain evidence="2 3">AP64</strain>
    </source>
</reference>
<dbReference type="InterPro" id="IPR015946">
    <property type="entry name" value="KH_dom-like_a/b"/>
</dbReference>
<protein>
    <recommendedName>
        <fullName evidence="4">Osmotically inducible protein OsmC</fullName>
    </recommendedName>
</protein>
<keyword evidence="3" id="KW-1185">Reference proteome</keyword>
<dbReference type="InterPro" id="IPR036102">
    <property type="entry name" value="OsmC/Ohrsf"/>
</dbReference>
<dbReference type="KEGG" id="gph:GEMMAAP_14830"/>
<dbReference type="Proteomes" id="UP000076404">
    <property type="component" value="Chromosome"/>
</dbReference>
<gene>
    <name evidence="2" type="ORF">GEMMAAP_14830</name>
</gene>
<evidence type="ECO:0000256" key="1">
    <source>
        <dbReference type="SAM" id="MobiDB-lite"/>
    </source>
</evidence>
<sequence length="144" mass="15254">MPVQGKPPAKVQVTWDGDHRFDGRRASGGPSIRMDASGVTGPSPVDTLLSALAGCTGVDVVDILAKRRTPISALSVDVEGERFAGVPGRLTKVHLAYRIVGADVERVHAERAIELAVTKYCSVRDSLDPNLPVTWSLELNGAAV</sequence>
<proteinExistence type="predicted"/>
<evidence type="ECO:0000313" key="3">
    <source>
        <dbReference type="Proteomes" id="UP000076404"/>
    </source>
</evidence>
<name>A0A143BP83_9BACT</name>
<dbReference type="AlphaFoldDB" id="A0A143BP83"/>